<name>A0A7D7WAV7_9MICO</name>
<sequence length="118" mass="12489">MKSSTVKTRMTPAEVADVKKAAERVGLPIATWIRSVALDAAAVTPTPTAEPAKPALTNIDHRALAETRTAIARTGGLANQLVREVHRGVIREAALGDAVRDLSAICRELVGKLGGRSW</sequence>
<dbReference type="Proteomes" id="UP000515708">
    <property type="component" value="Chromosome"/>
</dbReference>
<dbReference type="RefSeq" id="WP_182254519.1">
    <property type="nucleotide sequence ID" value="NZ_CP043732.1"/>
</dbReference>
<gene>
    <name evidence="1" type="ORF">FVO59_03045</name>
</gene>
<dbReference type="EMBL" id="CP043732">
    <property type="protein sequence ID" value="QMU96297.1"/>
    <property type="molecule type" value="Genomic_DNA"/>
</dbReference>
<dbReference type="Pfam" id="PF21983">
    <property type="entry name" value="NikA-like"/>
    <property type="match status" value="1"/>
</dbReference>
<reference evidence="1 2" key="1">
    <citation type="journal article" date="2020" name="Front. Microbiol.">
        <title>Design of Bacterial Strain-Specific qPCR Assays Using NGS Data and Publicly Available Resources and Its Application to Track Biocontrol Strains.</title>
        <authorList>
            <person name="Hernandez I."/>
            <person name="Sant C."/>
            <person name="Martinez R."/>
            <person name="Fernandez C."/>
        </authorList>
    </citation>
    <scope>NUCLEOTIDE SEQUENCE [LARGE SCALE GENOMIC DNA]</scope>
    <source>
        <strain evidence="1 2">B24</strain>
    </source>
</reference>
<accession>A0A7D7WAV7</accession>
<evidence type="ECO:0008006" key="3">
    <source>
        <dbReference type="Google" id="ProtNLM"/>
    </source>
</evidence>
<proteinExistence type="predicted"/>
<dbReference type="AlphaFoldDB" id="A0A7D7WAV7"/>
<protein>
    <recommendedName>
        <fullName evidence="3">Mobilization protein</fullName>
    </recommendedName>
</protein>
<evidence type="ECO:0000313" key="2">
    <source>
        <dbReference type="Proteomes" id="UP000515708"/>
    </source>
</evidence>
<dbReference type="InterPro" id="IPR053842">
    <property type="entry name" value="NikA-like"/>
</dbReference>
<organism evidence="1 2">
    <name type="scientific">Microbacterium esteraromaticum</name>
    <dbReference type="NCBI Taxonomy" id="57043"/>
    <lineage>
        <taxon>Bacteria</taxon>
        <taxon>Bacillati</taxon>
        <taxon>Actinomycetota</taxon>
        <taxon>Actinomycetes</taxon>
        <taxon>Micrococcales</taxon>
        <taxon>Microbacteriaceae</taxon>
        <taxon>Microbacterium</taxon>
    </lineage>
</organism>
<evidence type="ECO:0000313" key="1">
    <source>
        <dbReference type="EMBL" id="QMU96297.1"/>
    </source>
</evidence>